<dbReference type="Gene3D" id="3.40.50.620">
    <property type="entry name" value="HUPs"/>
    <property type="match status" value="1"/>
</dbReference>
<feature type="binding site" evidence="9">
    <location>
        <position position="295"/>
    </location>
    <ligand>
        <name>ATP</name>
        <dbReference type="ChEBI" id="CHEBI:30616"/>
    </ligand>
</feature>
<dbReference type="GO" id="GO:0000049">
    <property type="term" value="F:tRNA binding"/>
    <property type="evidence" value="ECO:0007669"/>
    <property type="project" value="UniProtKB-UniRule"/>
</dbReference>
<gene>
    <name evidence="9 11" type="primary">thiI</name>
    <name evidence="11" type="ORF">ENT87_07475</name>
    <name evidence="12" type="ORF">ENU30_05835</name>
</gene>
<evidence type="ECO:0000259" key="10">
    <source>
        <dbReference type="PROSITE" id="PS51165"/>
    </source>
</evidence>
<keyword evidence="6 9" id="KW-0067">ATP-binding</keyword>
<dbReference type="GO" id="GO:0002937">
    <property type="term" value="P:tRNA 4-thiouridine biosynthesis"/>
    <property type="evidence" value="ECO:0007669"/>
    <property type="project" value="TreeGrafter"/>
</dbReference>
<proteinExistence type="inferred from homology"/>
<dbReference type="InterPro" id="IPR003720">
    <property type="entry name" value="tRNA_STrfase"/>
</dbReference>
<evidence type="ECO:0000256" key="1">
    <source>
        <dbReference type="ARBA" id="ARBA00004496"/>
    </source>
</evidence>
<evidence type="ECO:0000256" key="3">
    <source>
        <dbReference type="ARBA" id="ARBA00022555"/>
    </source>
</evidence>
<comment type="catalytic activity">
    <reaction evidence="9">
        <text>[ThiI sulfur-carrier protein]-S-sulfanyl-L-cysteine + a uridine in tRNA + 2 reduced [2Fe-2S]-[ferredoxin] + ATP + H(+) = [ThiI sulfur-carrier protein]-L-cysteine + a 4-thiouridine in tRNA + 2 oxidized [2Fe-2S]-[ferredoxin] + AMP + diphosphate</text>
        <dbReference type="Rhea" id="RHEA:24176"/>
        <dbReference type="Rhea" id="RHEA-COMP:10000"/>
        <dbReference type="Rhea" id="RHEA-COMP:10001"/>
        <dbReference type="Rhea" id="RHEA-COMP:13337"/>
        <dbReference type="Rhea" id="RHEA-COMP:13338"/>
        <dbReference type="Rhea" id="RHEA-COMP:13339"/>
        <dbReference type="Rhea" id="RHEA-COMP:13340"/>
        <dbReference type="ChEBI" id="CHEBI:15378"/>
        <dbReference type="ChEBI" id="CHEBI:29950"/>
        <dbReference type="ChEBI" id="CHEBI:30616"/>
        <dbReference type="ChEBI" id="CHEBI:33019"/>
        <dbReference type="ChEBI" id="CHEBI:33737"/>
        <dbReference type="ChEBI" id="CHEBI:33738"/>
        <dbReference type="ChEBI" id="CHEBI:61963"/>
        <dbReference type="ChEBI" id="CHEBI:65315"/>
        <dbReference type="ChEBI" id="CHEBI:136798"/>
        <dbReference type="ChEBI" id="CHEBI:456215"/>
        <dbReference type="EC" id="2.8.1.4"/>
    </reaction>
</comment>
<dbReference type="Gene3D" id="3.30.2130.30">
    <property type="match status" value="1"/>
</dbReference>
<dbReference type="GO" id="GO:0004810">
    <property type="term" value="F:CCA tRNA nucleotidyltransferase activity"/>
    <property type="evidence" value="ECO:0007669"/>
    <property type="project" value="InterPro"/>
</dbReference>
<accession>A0A7J3I9W7</accession>
<dbReference type="InterPro" id="IPR004114">
    <property type="entry name" value="THUMP_dom"/>
</dbReference>
<dbReference type="InterPro" id="IPR014729">
    <property type="entry name" value="Rossmann-like_a/b/a_fold"/>
</dbReference>
<dbReference type="CDD" id="cd11716">
    <property type="entry name" value="THUMP_ThiI"/>
    <property type="match status" value="1"/>
</dbReference>
<keyword evidence="4 9" id="KW-0808">Transferase</keyword>
<reference evidence="11" key="1">
    <citation type="journal article" date="2020" name="mSystems">
        <title>Genome- and Community-Level Interaction Insights into Carbon Utilization and Element Cycling Functions of Hydrothermarchaeota in Hydrothermal Sediment.</title>
        <authorList>
            <person name="Zhou Z."/>
            <person name="Liu Y."/>
            <person name="Xu W."/>
            <person name="Pan J."/>
            <person name="Luo Z.H."/>
            <person name="Li M."/>
        </authorList>
    </citation>
    <scope>NUCLEOTIDE SEQUENCE [LARGE SCALE GENOMIC DNA]</scope>
    <source>
        <strain evidence="11">SpSt-618</strain>
        <strain evidence="12">SpSt-657</strain>
    </source>
</reference>
<keyword evidence="8 9" id="KW-0784">Thiamine biosynthesis</keyword>
<name>A0A7J3I9W7_9CREN</name>
<comment type="similarity">
    <text evidence="9">Belongs to the ThiI family.</text>
</comment>
<feature type="binding site" evidence="9">
    <location>
        <position position="304"/>
    </location>
    <ligand>
        <name>ATP</name>
        <dbReference type="ChEBI" id="CHEBI:30616"/>
    </ligand>
</feature>
<dbReference type="PANTHER" id="PTHR43209">
    <property type="entry name" value="TRNA SULFURTRANSFERASE"/>
    <property type="match status" value="1"/>
</dbReference>
<sequence>MSVHGSHGLWLVLVRYGEISLKSRKSRARMEQRLVYNIRDALQRHGIYARVRTSGGRIWICCFDSEEDALKISDILSYVMGIVSSSPAYGISFSNLDELAEKSLQFFKERAMGKVFAVRARRVGVHNFTSKDVEKSIGALLLKAGATGVDLENPQYEAHIEIRGWNAYLYDKIIKGFGGLPIGVEGRVLALFSGGIDSPVATWFTMKRGCEAYMVFFNIGSEKHVESVVEVARILASRWAYGYKPRLYVVDVKPFVVKILQQSPEEYIVIVLRRLMGRLAERLAYRISAHALVTGESLGQVASQTLANIHAIEEAISMPILRPLIGLDKEEITALARKIGTYEYSIKVEELCPLGARRTTTRASLDKVRVIEEKIGIGEQELDKAVESAKEIELIA</sequence>
<feature type="binding site" evidence="9">
    <location>
        <position position="273"/>
    </location>
    <ligand>
        <name>ATP</name>
        <dbReference type="ChEBI" id="CHEBI:30616"/>
    </ligand>
</feature>
<organism evidence="11">
    <name type="scientific">Ignisphaera aggregans</name>
    <dbReference type="NCBI Taxonomy" id="334771"/>
    <lineage>
        <taxon>Archaea</taxon>
        <taxon>Thermoproteota</taxon>
        <taxon>Thermoprotei</taxon>
        <taxon>Desulfurococcales</taxon>
        <taxon>Desulfurococcaceae</taxon>
        <taxon>Ignisphaera</taxon>
    </lineage>
</organism>
<evidence type="ECO:0000313" key="11">
    <source>
        <dbReference type="EMBL" id="HGN37367.1"/>
    </source>
</evidence>
<keyword evidence="5 9" id="KW-0547">Nucleotide-binding</keyword>
<evidence type="ECO:0000256" key="9">
    <source>
        <dbReference type="HAMAP-Rule" id="MF_00021"/>
    </source>
</evidence>
<keyword evidence="2 9" id="KW-0963">Cytoplasm</keyword>
<dbReference type="NCBIfam" id="TIGR00342">
    <property type="entry name" value="tRNA uracil 4-sulfurtransferase ThiI"/>
    <property type="match status" value="1"/>
</dbReference>
<dbReference type="InterPro" id="IPR049961">
    <property type="entry name" value="ThiI_N"/>
</dbReference>
<dbReference type="SMART" id="SM00981">
    <property type="entry name" value="THUMP"/>
    <property type="match status" value="1"/>
</dbReference>
<evidence type="ECO:0000256" key="8">
    <source>
        <dbReference type="ARBA" id="ARBA00022977"/>
    </source>
</evidence>
<evidence type="ECO:0000256" key="2">
    <source>
        <dbReference type="ARBA" id="ARBA00022490"/>
    </source>
</evidence>
<dbReference type="CDD" id="cd01712">
    <property type="entry name" value="PPase_ThiI"/>
    <property type="match status" value="1"/>
</dbReference>
<evidence type="ECO:0000256" key="5">
    <source>
        <dbReference type="ARBA" id="ARBA00022741"/>
    </source>
</evidence>
<evidence type="ECO:0000256" key="7">
    <source>
        <dbReference type="ARBA" id="ARBA00022884"/>
    </source>
</evidence>
<dbReference type="GO" id="GO:0005829">
    <property type="term" value="C:cytosol"/>
    <property type="evidence" value="ECO:0007669"/>
    <property type="project" value="TreeGrafter"/>
</dbReference>
<dbReference type="GO" id="GO:0005524">
    <property type="term" value="F:ATP binding"/>
    <property type="evidence" value="ECO:0007669"/>
    <property type="project" value="UniProtKB-UniRule"/>
</dbReference>
<dbReference type="EMBL" id="DTBZ01000110">
    <property type="protein sequence ID" value="HGQ18475.1"/>
    <property type="molecule type" value="Genomic_DNA"/>
</dbReference>
<dbReference type="EC" id="2.8.1.4" evidence="9"/>
<dbReference type="InterPro" id="IPR054173">
    <property type="entry name" value="ThiI_fer"/>
</dbReference>
<comment type="function">
    <text evidence="9">Catalyzes the ATP-dependent transfer of a sulfur to tRNA to produce 4-thiouridine in position 8 of tRNAs, which functions as a near-UV photosensor. Also catalyzes the transfer of sulfur to the sulfur carrier protein ThiS, forming ThiS-thiocarboxylate. This is a step in the synthesis of thiazole, in the thiamine biosynthesis pathway. The sulfur is donated as persulfide by IscS.</text>
</comment>
<keyword evidence="3 9" id="KW-0820">tRNA-binding</keyword>
<protein>
    <recommendedName>
        <fullName evidence="9">Probable tRNA sulfurtransferase</fullName>
        <ecNumber evidence="9">2.8.1.4</ecNumber>
    </recommendedName>
    <alternativeName>
        <fullName evidence="9">Sulfur carrier protein ThiS sulfurtransferase</fullName>
    </alternativeName>
    <alternativeName>
        <fullName evidence="9">Thiamine biosynthesis protein ThiI</fullName>
    </alternativeName>
    <alternativeName>
        <fullName evidence="9">tRNA 4-thiouridine synthase</fullName>
    </alternativeName>
</protein>
<feature type="domain" description="THUMP" evidence="10">
    <location>
        <begin position="70"/>
        <end position="173"/>
    </location>
</feature>
<dbReference type="AlphaFoldDB" id="A0A7J3I9W7"/>
<dbReference type="GO" id="GO:0140741">
    <property type="term" value="F:tRNA-uracil-4 sulfurtransferase activity"/>
    <property type="evidence" value="ECO:0007669"/>
    <property type="project" value="UniProtKB-EC"/>
</dbReference>
<dbReference type="SUPFAM" id="SSF143437">
    <property type="entry name" value="THUMP domain-like"/>
    <property type="match status" value="1"/>
</dbReference>
<dbReference type="GO" id="GO:0052837">
    <property type="term" value="P:thiazole biosynthetic process"/>
    <property type="evidence" value="ECO:0007669"/>
    <property type="project" value="TreeGrafter"/>
</dbReference>
<comment type="subcellular location">
    <subcellularLocation>
        <location evidence="1 9">Cytoplasm</location>
    </subcellularLocation>
</comment>
<dbReference type="PANTHER" id="PTHR43209:SF1">
    <property type="entry name" value="TRNA SULFURTRANSFERASE"/>
    <property type="match status" value="1"/>
</dbReference>
<dbReference type="EMBL" id="DTAI01000219">
    <property type="protein sequence ID" value="HGN37367.1"/>
    <property type="molecule type" value="Genomic_DNA"/>
</dbReference>
<comment type="pathway">
    <text evidence="9">Cofactor biosynthesis; thiamine diphosphate biosynthesis.</text>
</comment>
<dbReference type="InterPro" id="IPR050102">
    <property type="entry name" value="tRNA_sulfurtransferase_ThiI"/>
</dbReference>
<dbReference type="GO" id="GO:0009229">
    <property type="term" value="P:thiamine diphosphate biosynthetic process"/>
    <property type="evidence" value="ECO:0007669"/>
    <property type="project" value="UniProtKB-UniRule"/>
</dbReference>
<comment type="caution">
    <text evidence="11">The sequence shown here is derived from an EMBL/GenBank/DDBJ whole genome shotgun (WGS) entry which is preliminary data.</text>
</comment>
<dbReference type="GO" id="GO:0009228">
    <property type="term" value="P:thiamine biosynthetic process"/>
    <property type="evidence" value="ECO:0007669"/>
    <property type="project" value="UniProtKB-KW"/>
</dbReference>
<dbReference type="Pfam" id="PF02568">
    <property type="entry name" value="ThiI"/>
    <property type="match status" value="1"/>
</dbReference>
<evidence type="ECO:0000256" key="6">
    <source>
        <dbReference type="ARBA" id="ARBA00022840"/>
    </source>
</evidence>
<comment type="catalytic activity">
    <reaction evidence="9">
        <text>[ThiS sulfur-carrier protein]-C-terminal Gly-Gly-AMP + S-sulfanyl-L-cysteinyl-[cysteine desulfurase] + AH2 = [ThiS sulfur-carrier protein]-C-terminal-Gly-aminoethanethioate + L-cysteinyl-[cysteine desulfurase] + A + AMP + 2 H(+)</text>
        <dbReference type="Rhea" id="RHEA:43340"/>
        <dbReference type="Rhea" id="RHEA-COMP:12157"/>
        <dbReference type="Rhea" id="RHEA-COMP:12158"/>
        <dbReference type="Rhea" id="RHEA-COMP:12910"/>
        <dbReference type="Rhea" id="RHEA-COMP:19908"/>
        <dbReference type="ChEBI" id="CHEBI:13193"/>
        <dbReference type="ChEBI" id="CHEBI:15378"/>
        <dbReference type="ChEBI" id="CHEBI:17499"/>
        <dbReference type="ChEBI" id="CHEBI:29950"/>
        <dbReference type="ChEBI" id="CHEBI:61963"/>
        <dbReference type="ChEBI" id="CHEBI:90618"/>
        <dbReference type="ChEBI" id="CHEBI:232372"/>
        <dbReference type="ChEBI" id="CHEBI:456215"/>
    </reaction>
</comment>
<dbReference type="SUPFAM" id="SSF52402">
    <property type="entry name" value="Adenine nucleotide alpha hydrolases-like"/>
    <property type="match status" value="1"/>
</dbReference>
<evidence type="ECO:0000313" key="12">
    <source>
        <dbReference type="EMBL" id="HGQ18475.1"/>
    </source>
</evidence>
<dbReference type="PROSITE" id="PS51165">
    <property type="entry name" value="THUMP"/>
    <property type="match status" value="1"/>
</dbReference>
<dbReference type="UniPathway" id="UPA00060"/>
<dbReference type="Pfam" id="PF22025">
    <property type="entry name" value="ThiI_fer"/>
    <property type="match status" value="1"/>
</dbReference>
<dbReference type="InterPro" id="IPR049962">
    <property type="entry name" value="THUMP_ThiI"/>
</dbReference>
<evidence type="ECO:0000256" key="4">
    <source>
        <dbReference type="ARBA" id="ARBA00022679"/>
    </source>
</evidence>
<keyword evidence="7 9" id="KW-0694">RNA-binding</keyword>
<dbReference type="Pfam" id="PF02926">
    <property type="entry name" value="THUMP"/>
    <property type="match status" value="1"/>
</dbReference>
<dbReference type="HAMAP" id="MF_00021">
    <property type="entry name" value="ThiI"/>
    <property type="match status" value="1"/>
</dbReference>
<dbReference type="InterPro" id="IPR020536">
    <property type="entry name" value="ThiI_AANH"/>
</dbReference>
<comment type="caution">
    <text evidence="9">Lacks conserved residue(s) required for the propagation of feature annotation.</text>
</comment>
<feature type="binding site" evidence="9">
    <location>
        <begin position="191"/>
        <end position="192"/>
    </location>
    <ligand>
        <name>ATP</name>
        <dbReference type="ChEBI" id="CHEBI:30616"/>
    </ligand>
</feature>